<dbReference type="EMBL" id="BK016029">
    <property type="protein sequence ID" value="DAF90444.1"/>
    <property type="molecule type" value="Genomic_DNA"/>
</dbReference>
<protein>
    <submittedName>
        <fullName evidence="1">Uncharacterized protein</fullName>
    </submittedName>
</protein>
<name>A0A8S5U7L7_9CAUD</name>
<sequence>MMRNHSVRNGLKITSESMKIYKISMLSIDNMILV</sequence>
<organism evidence="1">
    <name type="scientific">Myoviridae sp. ctdyF5</name>
    <dbReference type="NCBI Taxonomy" id="2825144"/>
    <lineage>
        <taxon>Viruses</taxon>
        <taxon>Duplodnaviria</taxon>
        <taxon>Heunggongvirae</taxon>
        <taxon>Uroviricota</taxon>
        <taxon>Caudoviricetes</taxon>
    </lineage>
</organism>
<proteinExistence type="predicted"/>
<evidence type="ECO:0000313" key="1">
    <source>
        <dbReference type="EMBL" id="DAF90444.1"/>
    </source>
</evidence>
<reference evidence="1" key="1">
    <citation type="journal article" date="2021" name="Proc. Natl. Acad. Sci. U.S.A.">
        <title>A Catalog of Tens of Thousands of Viruses from Human Metagenomes Reveals Hidden Associations with Chronic Diseases.</title>
        <authorList>
            <person name="Tisza M.J."/>
            <person name="Buck C.B."/>
        </authorList>
    </citation>
    <scope>NUCLEOTIDE SEQUENCE</scope>
    <source>
        <strain evidence="1">CtdyF5</strain>
    </source>
</reference>
<accession>A0A8S5U7L7</accession>